<organism evidence="3 4">
    <name type="scientific">Jannaschia aquimarina</name>
    <dbReference type="NCBI Taxonomy" id="935700"/>
    <lineage>
        <taxon>Bacteria</taxon>
        <taxon>Pseudomonadati</taxon>
        <taxon>Pseudomonadota</taxon>
        <taxon>Alphaproteobacteria</taxon>
        <taxon>Rhodobacterales</taxon>
        <taxon>Roseobacteraceae</taxon>
        <taxon>Jannaschia</taxon>
    </lineage>
</organism>
<protein>
    <recommendedName>
        <fullName evidence="2">DUF2147 domain-containing protein</fullName>
    </recommendedName>
</protein>
<feature type="chain" id="PRO_5002230004" description="DUF2147 domain-containing protein" evidence="1">
    <location>
        <begin position="21"/>
        <end position="125"/>
    </location>
</feature>
<keyword evidence="4" id="KW-1185">Reference proteome</keyword>
<dbReference type="OrthoDB" id="9811671at2"/>
<gene>
    <name evidence="3" type="ORF">jaqu_13420</name>
</gene>
<dbReference type="AlphaFoldDB" id="A0A0D1EME2"/>
<feature type="signal peptide" evidence="1">
    <location>
        <begin position="1"/>
        <end position="20"/>
    </location>
</feature>
<accession>A0A0D1EME2</accession>
<dbReference type="EMBL" id="JYFE01000025">
    <property type="protein sequence ID" value="KIT16845.1"/>
    <property type="molecule type" value="Genomic_DNA"/>
</dbReference>
<dbReference type="PANTHER" id="PTHR36919:SF2">
    <property type="entry name" value="BLL6627 PROTEIN"/>
    <property type="match status" value="1"/>
</dbReference>
<evidence type="ECO:0000256" key="1">
    <source>
        <dbReference type="SAM" id="SignalP"/>
    </source>
</evidence>
<evidence type="ECO:0000313" key="4">
    <source>
        <dbReference type="Proteomes" id="UP000032232"/>
    </source>
</evidence>
<dbReference type="RefSeq" id="WP_043918181.1">
    <property type="nucleotide sequence ID" value="NZ_FZPF01000006.1"/>
</dbReference>
<proteinExistence type="predicted"/>
<evidence type="ECO:0000259" key="2">
    <source>
        <dbReference type="Pfam" id="PF09917"/>
    </source>
</evidence>
<dbReference type="PANTHER" id="PTHR36919">
    <property type="entry name" value="BLR1215 PROTEIN"/>
    <property type="match status" value="1"/>
</dbReference>
<dbReference type="STRING" id="935700.jaqu_13420"/>
<dbReference type="Gene3D" id="2.40.128.520">
    <property type="match status" value="1"/>
</dbReference>
<dbReference type="Proteomes" id="UP000032232">
    <property type="component" value="Unassembled WGS sequence"/>
</dbReference>
<dbReference type="InterPro" id="IPR019223">
    <property type="entry name" value="DUF2147"/>
</dbReference>
<sequence>MKRLFLIAAATFGFGTAALADPVLGLWRSEPGETGGYVHVRIAGCGGKVCGTITEVKGNSNTSIVGRQIIWDMQARGNGQYRGGKIWAPDQDKTYNSKMTMNGNSLKVEGCVTVFCRGQTWTRIN</sequence>
<keyword evidence="1" id="KW-0732">Signal</keyword>
<reference evidence="3 4" key="1">
    <citation type="submission" date="2015-02" db="EMBL/GenBank/DDBJ databases">
        <title>Genome Sequence of Jannaschia aquimarina DSM28248, a member of the Roseobacter clade.</title>
        <authorList>
            <person name="Voget S."/>
            <person name="Daniel R."/>
        </authorList>
    </citation>
    <scope>NUCLEOTIDE SEQUENCE [LARGE SCALE GENOMIC DNA]</scope>
    <source>
        <strain evidence="3 4">GSW-M26</strain>
    </source>
</reference>
<evidence type="ECO:0000313" key="3">
    <source>
        <dbReference type="EMBL" id="KIT16845.1"/>
    </source>
</evidence>
<feature type="domain" description="DUF2147" evidence="2">
    <location>
        <begin position="25"/>
        <end position="123"/>
    </location>
</feature>
<name>A0A0D1EME2_9RHOB</name>
<dbReference type="Pfam" id="PF09917">
    <property type="entry name" value="DUF2147"/>
    <property type="match status" value="1"/>
</dbReference>
<dbReference type="PATRIC" id="fig|935700.4.peg.1396"/>
<comment type="caution">
    <text evidence="3">The sequence shown here is derived from an EMBL/GenBank/DDBJ whole genome shotgun (WGS) entry which is preliminary data.</text>
</comment>